<evidence type="ECO:0000256" key="5">
    <source>
        <dbReference type="ARBA" id="ARBA00022989"/>
    </source>
</evidence>
<dbReference type="Proteomes" id="UP001300502">
    <property type="component" value="Unassembled WGS sequence"/>
</dbReference>
<proteinExistence type="inferred from homology"/>
<feature type="transmembrane region" description="Helical" evidence="7">
    <location>
        <begin position="54"/>
        <end position="72"/>
    </location>
</feature>
<dbReference type="GO" id="GO:0097250">
    <property type="term" value="P:mitochondrial respirasome assembly"/>
    <property type="evidence" value="ECO:0007669"/>
    <property type="project" value="InterPro"/>
</dbReference>
<keyword evidence="9" id="KW-1185">Reference proteome</keyword>
<keyword evidence="3 7" id="KW-0812">Transmembrane</keyword>
<keyword evidence="4" id="KW-0256">Endoplasmic reticulum</keyword>
<dbReference type="EMBL" id="JANCYU010000057">
    <property type="protein sequence ID" value="KAK4527918.1"/>
    <property type="molecule type" value="Genomic_DNA"/>
</dbReference>
<name>A0AAV9IKW6_9RHOD</name>
<reference evidence="8 9" key="1">
    <citation type="submission" date="2022-07" db="EMBL/GenBank/DDBJ databases">
        <title>Genome-wide signatures of adaptation to extreme environments.</title>
        <authorList>
            <person name="Cho C.H."/>
            <person name="Yoon H.S."/>
        </authorList>
    </citation>
    <scope>NUCLEOTIDE SEQUENCE [LARGE SCALE GENOMIC DNA]</scope>
    <source>
        <strain evidence="8 9">108.79 E11</strain>
    </source>
</reference>
<dbReference type="AlphaFoldDB" id="A0AAV9IKW6"/>
<dbReference type="Pfam" id="PF07019">
    <property type="entry name" value="EMC6"/>
    <property type="match status" value="1"/>
</dbReference>
<gene>
    <name evidence="8" type="ORF">GAYE_SCF46G5851</name>
</gene>
<evidence type="ECO:0000256" key="2">
    <source>
        <dbReference type="ARBA" id="ARBA00009436"/>
    </source>
</evidence>
<dbReference type="InterPro" id="IPR029008">
    <property type="entry name" value="EMC6-like"/>
</dbReference>
<dbReference type="GO" id="GO:0005789">
    <property type="term" value="C:endoplasmic reticulum membrane"/>
    <property type="evidence" value="ECO:0007669"/>
    <property type="project" value="UniProtKB-SubCell"/>
</dbReference>
<evidence type="ECO:0000256" key="3">
    <source>
        <dbReference type="ARBA" id="ARBA00022692"/>
    </source>
</evidence>
<feature type="transmembrane region" description="Helical" evidence="7">
    <location>
        <begin position="28"/>
        <end position="47"/>
    </location>
</feature>
<evidence type="ECO:0000256" key="6">
    <source>
        <dbReference type="ARBA" id="ARBA00023136"/>
    </source>
</evidence>
<dbReference type="GO" id="GO:0005739">
    <property type="term" value="C:mitochondrion"/>
    <property type="evidence" value="ECO:0007669"/>
    <property type="project" value="GOC"/>
</dbReference>
<evidence type="ECO:0000256" key="4">
    <source>
        <dbReference type="ARBA" id="ARBA00022824"/>
    </source>
</evidence>
<accession>A0AAV9IKW6</accession>
<keyword evidence="5 7" id="KW-1133">Transmembrane helix</keyword>
<dbReference type="PANTHER" id="PTHR12906:SF0">
    <property type="entry name" value="GEL COMPLEX SUBUNIT OPTI"/>
    <property type="match status" value="1"/>
</dbReference>
<evidence type="ECO:0008006" key="10">
    <source>
        <dbReference type="Google" id="ProtNLM"/>
    </source>
</evidence>
<evidence type="ECO:0000313" key="8">
    <source>
        <dbReference type="EMBL" id="KAK4527918.1"/>
    </source>
</evidence>
<comment type="subcellular location">
    <subcellularLocation>
        <location evidence="1">Endoplasmic reticulum membrane</location>
        <topology evidence="1">Multi-pass membrane protein</topology>
    </subcellularLocation>
</comment>
<evidence type="ECO:0000313" key="9">
    <source>
        <dbReference type="Proteomes" id="UP001300502"/>
    </source>
</evidence>
<keyword evidence="6 7" id="KW-0472">Membrane</keyword>
<sequence length="112" mass="13106">MEGKDRPSLWKKALNRDTVWEKDEILDVLFWIRHVVALLIGCLFGLLKLTGLPGFILYISIWFTISQAYFKWFLDLDEDDFGGWGTVQQEAAWSSFALFLFTWIIVYTAVIH</sequence>
<protein>
    <recommendedName>
        <fullName evidence="10">Rab5-interacting protein</fullName>
    </recommendedName>
</protein>
<dbReference type="PANTHER" id="PTHR12906">
    <property type="entry name" value="PROTEIN C20ORF24 RAB5-INTERACTING PROTEIN"/>
    <property type="match status" value="1"/>
</dbReference>
<comment type="similarity">
    <text evidence="2">Belongs to the EMC6 family.</text>
</comment>
<organism evidence="8 9">
    <name type="scientific">Galdieria yellowstonensis</name>
    <dbReference type="NCBI Taxonomy" id="3028027"/>
    <lineage>
        <taxon>Eukaryota</taxon>
        <taxon>Rhodophyta</taxon>
        <taxon>Bangiophyceae</taxon>
        <taxon>Galdieriales</taxon>
        <taxon>Galdieriaceae</taxon>
        <taxon>Galdieria</taxon>
    </lineage>
</organism>
<evidence type="ECO:0000256" key="7">
    <source>
        <dbReference type="SAM" id="Phobius"/>
    </source>
</evidence>
<evidence type="ECO:0000256" key="1">
    <source>
        <dbReference type="ARBA" id="ARBA00004477"/>
    </source>
</evidence>
<comment type="caution">
    <text evidence="8">The sequence shown here is derived from an EMBL/GenBank/DDBJ whole genome shotgun (WGS) entry which is preliminary data.</text>
</comment>
<dbReference type="InterPro" id="IPR010742">
    <property type="entry name" value="RCAF1"/>
</dbReference>
<feature type="transmembrane region" description="Helical" evidence="7">
    <location>
        <begin position="92"/>
        <end position="111"/>
    </location>
</feature>